<evidence type="ECO:0000313" key="3">
    <source>
        <dbReference type="EMBL" id="KCZ60529.1"/>
    </source>
</evidence>
<comment type="caution">
    <text evidence="3">The sequence shown here is derived from an EMBL/GenBank/DDBJ whole genome shotgun (WGS) entry which is preliminary data.</text>
</comment>
<organism evidence="3 4">
    <name type="scientific">Hyphomonas atlantica</name>
    <dbReference type="NCBI Taxonomy" id="1280948"/>
    <lineage>
        <taxon>Bacteria</taxon>
        <taxon>Pseudomonadati</taxon>
        <taxon>Pseudomonadota</taxon>
        <taxon>Alphaproteobacteria</taxon>
        <taxon>Hyphomonadales</taxon>
        <taxon>Hyphomonadaceae</taxon>
        <taxon>Hyphomonas</taxon>
    </lineage>
</organism>
<keyword evidence="1" id="KW-0812">Transmembrane</keyword>
<keyword evidence="1" id="KW-0472">Membrane</keyword>
<accession>A0A059E0P4</accession>
<feature type="domain" description="SHOCT" evidence="2">
    <location>
        <begin position="41"/>
        <end position="67"/>
    </location>
</feature>
<reference evidence="3 4" key="1">
    <citation type="journal article" date="2014" name="Antonie Van Leeuwenhoek">
        <title>Hyphomonas beringensis sp. nov. and Hyphomonas chukchiensis sp. nov., isolated from surface seawater of the Bering Sea and Chukchi Sea.</title>
        <authorList>
            <person name="Li C."/>
            <person name="Lai Q."/>
            <person name="Li G."/>
            <person name="Dong C."/>
            <person name="Wang J."/>
            <person name="Liao Y."/>
            <person name="Shao Z."/>
        </authorList>
    </citation>
    <scope>NUCLEOTIDE SEQUENCE [LARGE SCALE GENOMIC DNA]</scope>
    <source>
        <strain evidence="3 4">22II1-22F38</strain>
    </source>
</reference>
<feature type="transmembrane region" description="Helical" evidence="1">
    <location>
        <begin position="6"/>
        <end position="26"/>
    </location>
</feature>
<proteinExistence type="predicted"/>
<dbReference type="RefSeq" id="WP_035552463.1">
    <property type="nucleotide sequence ID" value="NZ_AWFH01000023.1"/>
</dbReference>
<name>A0A059E0P4_9PROT</name>
<gene>
    <name evidence="3" type="ORF">HY36_05995</name>
</gene>
<dbReference type="OrthoDB" id="1123500at2"/>
<dbReference type="Proteomes" id="UP000024547">
    <property type="component" value="Unassembled WGS sequence"/>
</dbReference>
<keyword evidence="1" id="KW-1133">Transmembrane helix</keyword>
<dbReference type="eggNOG" id="COG3462">
    <property type="taxonomic scope" value="Bacteria"/>
</dbReference>
<protein>
    <recommendedName>
        <fullName evidence="2">SHOCT domain-containing protein</fullName>
    </recommendedName>
</protein>
<evidence type="ECO:0000259" key="2">
    <source>
        <dbReference type="Pfam" id="PF09851"/>
    </source>
</evidence>
<dbReference type="EMBL" id="AWFH01000023">
    <property type="protein sequence ID" value="KCZ60529.1"/>
    <property type="molecule type" value="Genomic_DNA"/>
</dbReference>
<dbReference type="Pfam" id="PF09851">
    <property type="entry name" value="SHOCT"/>
    <property type="match status" value="1"/>
</dbReference>
<dbReference type="InterPro" id="IPR018649">
    <property type="entry name" value="SHOCT"/>
</dbReference>
<keyword evidence="4" id="KW-1185">Reference proteome</keyword>
<dbReference type="AlphaFoldDB" id="A0A059E0P4"/>
<evidence type="ECO:0000313" key="4">
    <source>
        <dbReference type="Proteomes" id="UP000024547"/>
    </source>
</evidence>
<evidence type="ECO:0000256" key="1">
    <source>
        <dbReference type="SAM" id="Phobius"/>
    </source>
</evidence>
<sequence>MGHMIFGNLGALIFWGVLALLIYVAVRATINRVGSDSKSNDPVDILRRRYARGEIDKEEFDRRMKDLT</sequence>
<dbReference type="STRING" id="1280948.HY36_05995"/>
<dbReference type="PATRIC" id="fig|1280948.3.peg.2250"/>